<gene>
    <name evidence="1" type="ORF">NYO99_19380</name>
</gene>
<reference evidence="1" key="1">
    <citation type="submission" date="2022-08" db="EMBL/GenBank/DDBJ databases">
        <title>Genome sequencing of Pelomonas sp. UHG3.</title>
        <authorList>
            <person name="So Y."/>
        </authorList>
    </citation>
    <scope>NUCLEOTIDE SEQUENCE</scope>
    <source>
        <strain evidence="1">UHG3</strain>
    </source>
</reference>
<comment type="caution">
    <text evidence="1">The sequence shown here is derived from an EMBL/GenBank/DDBJ whole genome shotgun (WGS) entry which is preliminary data.</text>
</comment>
<sequence>MERLAEQIVDWHNRHPLARRIRAGDVHTIGVVALPFVRTTAQTGSVVEPVLTDVVSAFDELHGSPPVSRFAVWLQRLRALPGQLLGKLRGRQPRTQWRAFNEKFLPGLSVGRIERFALAHGYTEAPAAQDAKPWRVIVIDEKLAAQRGGWPFELYLMSAGIDLGTARTRVLSGRGIPSQIIGRRLWDLKRVAAAAAAAVVLLGVGAWLLWPRHAADPHADPAMPPPSAVASAAHAAASAPAAPASAAVPPADAASTAQPGAAASAAADMAEAASQPASGAEPTPTRAPNTPVPASELPRHGTAAIDGMPDIRPRLVERTDGIERPPLRSTKPAEAGPAGATTGPAATPTRTAPAGAATDSARSAEPADPRMTRLAETPPKSGSAPVALVGPAGSKADAEALLKKMKESLAGVHSNPEALQADVIQTPEGWRATVWPFTSREQAQLINATLVARGLKTKAVNF</sequence>
<name>A0ACC6CFT7_9BURK</name>
<dbReference type="Proteomes" id="UP001076464">
    <property type="component" value="Unassembled WGS sequence"/>
</dbReference>
<proteinExistence type="predicted"/>
<organism evidence="1 2">
    <name type="scientific">Roseateles hydrophilus</name>
    <dbReference type="NCBI Taxonomy" id="2975054"/>
    <lineage>
        <taxon>Bacteria</taxon>
        <taxon>Pseudomonadati</taxon>
        <taxon>Pseudomonadota</taxon>
        <taxon>Betaproteobacteria</taxon>
        <taxon>Burkholderiales</taxon>
        <taxon>Sphaerotilaceae</taxon>
        <taxon>Roseateles</taxon>
    </lineage>
</organism>
<evidence type="ECO:0000313" key="2">
    <source>
        <dbReference type="Proteomes" id="UP001076464"/>
    </source>
</evidence>
<protein>
    <submittedName>
        <fullName evidence="1">Uncharacterized protein</fullName>
    </submittedName>
</protein>
<keyword evidence="2" id="KW-1185">Reference proteome</keyword>
<dbReference type="EMBL" id="JAPPUY010000005">
    <property type="protein sequence ID" value="MCY4747144.1"/>
    <property type="molecule type" value="Genomic_DNA"/>
</dbReference>
<evidence type="ECO:0000313" key="1">
    <source>
        <dbReference type="EMBL" id="MCY4747144.1"/>
    </source>
</evidence>
<accession>A0ACC6CFT7</accession>